<organism evidence="4 5">
    <name type="scientific">Bacteroides eggerthii</name>
    <dbReference type="NCBI Taxonomy" id="28111"/>
    <lineage>
        <taxon>Bacteria</taxon>
        <taxon>Pseudomonadati</taxon>
        <taxon>Bacteroidota</taxon>
        <taxon>Bacteroidia</taxon>
        <taxon>Bacteroidales</taxon>
        <taxon>Bacteroidaceae</taxon>
        <taxon>Bacteroides</taxon>
    </lineage>
</organism>
<dbReference type="GO" id="GO:0016829">
    <property type="term" value="F:lyase activity"/>
    <property type="evidence" value="ECO:0007669"/>
    <property type="project" value="InterPro"/>
</dbReference>
<dbReference type="GO" id="GO:0030313">
    <property type="term" value="C:cell envelope"/>
    <property type="evidence" value="ECO:0007669"/>
    <property type="project" value="UniProtKB-SubCell"/>
</dbReference>
<feature type="domain" description="Heparinase II N-terminal" evidence="3">
    <location>
        <begin position="41"/>
        <end position="474"/>
    </location>
</feature>
<protein>
    <submittedName>
        <fullName evidence="4">Heparinase II/III-like protein</fullName>
    </submittedName>
</protein>
<dbReference type="EMBL" id="UFSX01000002">
    <property type="protein sequence ID" value="SUV44200.1"/>
    <property type="molecule type" value="Genomic_DNA"/>
</dbReference>
<dbReference type="InterPro" id="IPR012480">
    <property type="entry name" value="Hepar_II_III_C"/>
</dbReference>
<proteinExistence type="predicted"/>
<dbReference type="AlphaFoldDB" id="A0A380ZCH4"/>
<dbReference type="Gene3D" id="2.70.98.70">
    <property type="match status" value="1"/>
</dbReference>
<dbReference type="PROSITE" id="PS51257">
    <property type="entry name" value="PROKAR_LIPOPROTEIN"/>
    <property type="match status" value="1"/>
</dbReference>
<comment type="subcellular location">
    <subcellularLocation>
        <location evidence="1">Cell envelope</location>
    </subcellularLocation>
</comment>
<evidence type="ECO:0000313" key="5">
    <source>
        <dbReference type="Proteomes" id="UP000254424"/>
    </source>
</evidence>
<evidence type="ECO:0000259" key="3">
    <source>
        <dbReference type="Pfam" id="PF16332"/>
    </source>
</evidence>
<dbReference type="Pfam" id="PF16332">
    <property type="entry name" value="DUF4962"/>
    <property type="match status" value="1"/>
</dbReference>
<dbReference type="InterPro" id="IPR008929">
    <property type="entry name" value="Chondroitin_lyas"/>
</dbReference>
<name>A0A380ZCH4_9BACE</name>
<dbReference type="InterPro" id="IPR013783">
    <property type="entry name" value="Ig-like_fold"/>
</dbReference>
<evidence type="ECO:0000256" key="1">
    <source>
        <dbReference type="ARBA" id="ARBA00004196"/>
    </source>
</evidence>
<feature type="domain" description="Heparinase II/III-like C-terminal" evidence="2">
    <location>
        <begin position="513"/>
        <end position="709"/>
    </location>
</feature>
<dbReference type="GeneID" id="93072197"/>
<dbReference type="InterPro" id="IPR032518">
    <property type="entry name" value="HepII_N"/>
</dbReference>
<reference evidence="4 5" key="1">
    <citation type="submission" date="2018-06" db="EMBL/GenBank/DDBJ databases">
        <authorList>
            <consortium name="Pathogen Informatics"/>
            <person name="Doyle S."/>
        </authorList>
    </citation>
    <scope>NUCLEOTIDE SEQUENCE [LARGE SCALE GENOMIC DNA]</scope>
    <source>
        <strain evidence="4 5">NCTC11155</strain>
    </source>
</reference>
<dbReference type="Pfam" id="PF07940">
    <property type="entry name" value="Hepar_II_III_C"/>
    <property type="match status" value="1"/>
</dbReference>
<dbReference type="SUPFAM" id="SSF48230">
    <property type="entry name" value="Chondroitin AC/alginate lyase"/>
    <property type="match status" value="1"/>
</dbReference>
<gene>
    <name evidence="4" type="ORF">NCTC11155_03611</name>
</gene>
<evidence type="ECO:0000259" key="2">
    <source>
        <dbReference type="Pfam" id="PF07940"/>
    </source>
</evidence>
<dbReference type="STRING" id="483216.BACEGG_00251"/>
<sequence length="851" mass="96954">MKMKFINICLFTAGCLFVTGCNDDNEIFFEDLTGNKALEMVHPNDRDQPYPREEHELFVNPAPLIVPKILRGEDEFLEFELSQDNSFPEKGTYRSGKLNWDLYNVHEQLATGDWYWRFRKVDANDKATIWSEVYKFTVTGKEEVFVTPKWEVFQQNIPATYPRINCFLEEDIAKVSPIADTHPEYKSMISRANGKDGLGVKLPANPHDYGMEALANNTRNYLNTAWRLTKDRKYYDKILEIGRTLINYGITDDQLKKYENFAAGGIVDVVSLCYDLCQESLTEDEKTKAEQLILKIVNYYYRSYTGRIENHIFDNHTWQIVLRNMTQGALVICQEYPEAMNALEYFYELWTGRAPASGFNRSGAWQNGISYFGTNCYTLYWMPMLFSHLTQTDFLKHPWYKNAGKAIAYTWLPGSGNCSFGDGVEKWMTEPGRVQVGFMDFLARETGDSYAAWYAKECAVVLKDNFDMRLYRIAQGDTDYTAAELDDSAFENFIWHKDIGEGVAHSDMRNLNSNLSLAFRSSPYGSGSHTLADQNGFKLLYKGRPVYISAGYYQNFADKHNLLQYRNTRGHNTIMINGIGQPFTTKAYGNICRGLNGENIAYFLGDASNAYCGTSDYWESNFVAAGISQTPEFGFGDNPLNNYKRHIFMLRPNKIVIYDELGADEAATWQWLLHSPVEMHVAGNKVTTDYTYEGRGSFTSVAQIYSEQTPDITATDEWFPGGEPADQDPVKYPKQWHLTANFGPSLNNKILTVIQVTENGSVDEIWQVNNRFTLGDWKIEAEMAADKPAAITISNKLTGAMFSYGTPEVIVGGAPYKRQQENSSVLYDNVQGMMQVQESTDKPLQTTRALK</sequence>
<dbReference type="OrthoDB" id="9772435at2"/>
<dbReference type="Proteomes" id="UP000254424">
    <property type="component" value="Unassembled WGS sequence"/>
</dbReference>
<dbReference type="Gene3D" id="2.60.40.10">
    <property type="entry name" value="Immunoglobulins"/>
    <property type="match status" value="1"/>
</dbReference>
<accession>A0A380ZCH4</accession>
<evidence type="ECO:0000313" key="4">
    <source>
        <dbReference type="EMBL" id="SUV44200.1"/>
    </source>
</evidence>
<dbReference type="Gene3D" id="1.50.10.100">
    <property type="entry name" value="Chondroitin AC/alginate lyase"/>
    <property type="match status" value="1"/>
</dbReference>
<dbReference type="RefSeq" id="WP_004288527.1">
    <property type="nucleotide sequence ID" value="NZ_CABKNQ010000020.1"/>
</dbReference>